<accession>A0AAX3EJA7</accession>
<protein>
    <submittedName>
        <fullName evidence="4">GAF and ANTAR domain-containing protein</fullName>
    </submittedName>
</protein>
<dbReference type="InterPro" id="IPR005561">
    <property type="entry name" value="ANTAR"/>
</dbReference>
<dbReference type="Pfam" id="PF03861">
    <property type="entry name" value="ANTAR"/>
    <property type="match status" value="1"/>
</dbReference>
<dbReference type="SUPFAM" id="SSF55781">
    <property type="entry name" value="GAF domain-like"/>
    <property type="match status" value="1"/>
</dbReference>
<evidence type="ECO:0000313" key="5">
    <source>
        <dbReference type="Proteomes" id="UP001163293"/>
    </source>
</evidence>
<dbReference type="InterPro" id="IPR036388">
    <property type="entry name" value="WH-like_DNA-bd_sf"/>
</dbReference>
<dbReference type="Gene3D" id="1.10.10.10">
    <property type="entry name" value="Winged helix-like DNA-binding domain superfamily/Winged helix DNA-binding domain"/>
    <property type="match status" value="1"/>
</dbReference>
<evidence type="ECO:0000256" key="1">
    <source>
        <dbReference type="ARBA" id="ARBA00023015"/>
    </source>
</evidence>
<dbReference type="SMART" id="SM01012">
    <property type="entry name" value="ANTAR"/>
    <property type="match status" value="1"/>
</dbReference>
<gene>
    <name evidence="4" type="ORF">NL394_02915</name>
</gene>
<keyword evidence="1" id="KW-0805">Transcription regulation</keyword>
<feature type="domain" description="ANTAR" evidence="3">
    <location>
        <begin position="169"/>
        <end position="230"/>
    </location>
</feature>
<dbReference type="InterPro" id="IPR003018">
    <property type="entry name" value="GAF"/>
</dbReference>
<evidence type="ECO:0000313" key="4">
    <source>
        <dbReference type="EMBL" id="UYV98202.1"/>
    </source>
</evidence>
<proteinExistence type="predicted"/>
<dbReference type="RefSeq" id="WP_069696295.1">
    <property type="nucleotide sequence ID" value="NZ_CP043010.1"/>
</dbReference>
<name>A0AAX3EJA7_PAEUR</name>
<reference evidence="4" key="1">
    <citation type="submission" date="2022-07" db="EMBL/GenBank/DDBJ databases">
        <authorList>
            <person name="Wu T."/>
        </authorList>
    </citation>
    <scope>NUCLEOTIDE SEQUENCE</scope>
    <source>
        <strain evidence="4">SD-1</strain>
    </source>
</reference>
<dbReference type="SMART" id="SM00065">
    <property type="entry name" value="GAF"/>
    <property type="match status" value="1"/>
</dbReference>
<dbReference type="GO" id="GO:0003723">
    <property type="term" value="F:RNA binding"/>
    <property type="evidence" value="ECO:0007669"/>
    <property type="project" value="InterPro"/>
</dbReference>
<dbReference type="EMBL" id="CP101185">
    <property type="protein sequence ID" value="UYV98202.1"/>
    <property type="molecule type" value="Genomic_DNA"/>
</dbReference>
<dbReference type="InterPro" id="IPR029016">
    <property type="entry name" value="GAF-like_dom_sf"/>
</dbReference>
<dbReference type="PROSITE" id="PS50921">
    <property type="entry name" value="ANTAR"/>
    <property type="match status" value="1"/>
</dbReference>
<dbReference type="Pfam" id="PF13185">
    <property type="entry name" value="GAF_2"/>
    <property type="match status" value="1"/>
</dbReference>
<dbReference type="InterPro" id="IPR012074">
    <property type="entry name" value="GAF_ANTAR"/>
</dbReference>
<dbReference type="PIRSF" id="PIRSF036625">
    <property type="entry name" value="GAF_ANTAR"/>
    <property type="match status" value="1"/>
</dbReference>
<dbReference type="Proteomes" id="UP001163293">
    <property type="component" value="Chromosome"/>
</dbReference>
<keyword evidence="5" id="KW-1185">Reference proteome</keyword>
<keyword evidence="2" id="KW-0804">Transcription</keyword>
<dbReference type="AlphaFoldDB" id="A0AAX3EJA7"/>
<sequence length="246" mass="26821">METDEQNEDFQRLHQLIDGKEDLKGFLDGTTKYAARALTRATGVQVECAVTLHRRKRAATIAGSSDDAILLDGIEQRLDDGPCMEALRTGVPVVVIDAATETRWPEYARNLTVAGARSALGVPMELGDDASAGLNFFSDVADLFTEGIIEEAVTFADMASQALRLALRIATADLLAKDLKAAMERRTVIDLATGIVMSQNRCSQEEASAVMLRASQNRNQKLHDVARDMLRSLAGSTHETKTHFDD</sequence>
<evidence type="ECO:0000256" key="2">
    <source>
        <dbReference type="ARBA" id="ARBA00023163"/>
    </source>
</evidence>
<organism evidence="4 5">
    <name type="scientific">Paenarthrobacter ureafaciens</name>
    <dbReference type="NCBI Taxonomy" id="37931"/>
    <lineage>
        <taxon>Bacteria</taxon>
        <taxon>Bacillati</taxon>
        <taxon>Actinomycetota</taxon>
        <taxon>Actinomycetes</taxon>
        <taxon>Micrococcales</taxon>
        <taxon>Micrococcaceae</taxon>
        <taxon>Paenarthrobacter</taxon>
    </lineage>
</organism>
<dbReference type="Gene3D" id="3.30.450.40">
    <property type="match status" value="1"/>
</dbReference>
<evidence type="ECO:0000259" key="3">
    <source>
        <dbReference type="PROSITE" id="PS50921"/>
    </source>
</evidence>